<feature type="domain" description="FMP27/BLTP2/Hobbit GFWDK motif-containing RBG unit" evidence="3">
    <location>
        <begin position="1319"/>
        <end position="1481"/>
    </location>
</feature>
<dbReference type="SMART" id="SM01215">
    <property type="entry name" value="Fmp27_SW"/>
    <property type="match status" value="1"/>
</dbReference>
<feature type="domain" description="FMP27 SW motif-containing RBG unit" evidence="4">
    <location>
        <begin position="1197"/>
        <end position="1301"/>
    </location>
</feature>
<dbReference type="PANTHER" id="PTHR15678:SF6">
    <property type="entry name" value="BRIDGE-LIKE LIPID TRANSFER PROTEIN FAMILY MEMBER 2"/>
    <property type="match status" value="1"/>
</dbReference>
<protein>
    <submittedName>
        <fullName evidence="6">Golgi-body localization protein domain-containing protein</fullName>
    </submittedName>
</protein>
<feature type="transmembrane region" description="Helical" evidence="2">
    <location>
        <begin position="12"/>
        <end position="35"/>
    </location>
</feature>
<dbReference type="GeneID" id="64706158"/>
<dbReference type="InterPro" id="IPR019441">
    <property type="entry name" value="FMP27/BLTP2/Hobbit_GFWDK_RBG"/>
</dbReference>
<evidence type="ECO:0000313" key="7">
    <source>
        <dbReference type="Proteomes" id="UP000823399"/>
    </source>
</evidence>
<dbReference type="OrthoDB" id="1562405at2759"/>
<feature type="domain" description="FMP27 WPPW motif-containing RBG unit" evidence="5">
    <location>
        <begin position="1728"/>
        <end position="2164"/>
    </location>
</feature>
<feature type="transmembrane region" description="Helical" evidence="2">
    <location>
        <begin position="41"/>
        <end position="60"/>
    </location>
</feature>
<evidence type="ECO:0000256" key="2">
    <source>
        <dbReference type="SAM" id="Phobius"/>
    </source>
</evidence>
<dbReference type="Pfam" id="PF10344">
    <property type="entry name" value="Hobbit"/>
    <property type="match status" value="1"/>
</dbReference>
<organism evidence="6 7">
    <name type="scientific">Suillus discolor</name>
    <dbReference type="NCBI Taxonomy" id="1912936"/>
    <lineage>
        <taxon>Eukaryota</taxon>
        <taxon>Fungi</taxon>
        <taxon>Dikarya</taxon>
        <taxon>Basidiomycota</taxon>
        <taxon>Agaricomycotina</taxon>
        <taxon>Agaricomycetes</taxon>
        <taxon>Agaricomycetidae</taxon>
        <taxon>Boletales</taxon>
        <taxon>Suillineae</taxon>
        <taxon>Suillaceae</taxon>
        <taxon>Suillus</taxon>
    </lineage>
</organism>
<dbReference type="SMART" id="SM01216">
    <property type="entry name" value="Fmp27_WPPW"/>
    <property type="match status" value="1"/>
</dbReference>
<dbReference type="PANTHER" id="PTHR15678">
    <property type="entry name" value="ANTIGEN MLAA-22-RELATED"/>
    <property type="match status" value="1"/>
</dbReference>
<evidence type="ECO:0000259" key="5">
    <source>
        <dbReference type="SMART" id="SM01216"/>
    </source>
</evidence>
<dbReference type="EMBL" id="JABBWM010000007">
    <property type="protein sequence ID" value="KAG2116093.1"/>
    <property type="molecule type" value="Genomic_DNA"/>
</dbReference>
<keyword evidence="7" id="KW-1185">Reference proteome</keyword>
<keyword evidence="2" id="KW-0812">Transmembrane</keyword>
<feature type="compositionally biased region" description="Polar residues" evidence="1">
    <location>
        <begin position="2509"/>
        <end position="2527"/>
    </location>
</feature>
<evidence type="ECO:0000259" key="4">
    <source>
        <dbReference type="SMART" id="SM01215"/>
    </source>
</evidence>
<feature type="compositionally biased region" description="Polar residues" evidence="1">
    <location>
        <begin position="2713"/>
        <end position="2734"/>
    </location>
</feature>
<dbReference type="InterPro" id="IPR019415">
    <property type="entry name" value="FMP27_SW_RBG"/>
</dbReference>
<comment type="caution">
    <text evidence="6">The sequence shown here is derived from an EMBL/GenBank/DDBJ whole genome shotgun (WGS) entry which is preliminary data.</text>
</comment>
<sequence length="2804" mass="313634">MSRIFLRHRLSAVFGMSCLALWFYEFGLTSLWSWFTLVSSLAAVVVFLFVSRAYIAPYVVMRFSNHLRVRSISLRSIRGLYFRRGNRTWHIERIGYSYRSSGEGKPRGILLKIQGLRIEIEQLSRELPARTKHRRRITLVDLSPSPLALHLWSIMSTVYWVFDPIIRPIIRISVTSILNQMIHRIPTLTQALRLEIESAVITHTAIPDTQLVVEGAELDAHLTFSHLQVPVPHSDKINGQGDHRPSAAALAMGAWKSRLAMGFKRTWRRAWDSTLGQTKASLTFDLMVNKVIGDTPIHSHPGSEPIIYLSKTVTLSGAARFSPKDGKIEAGSVEVSLRVPNVHVSIDRWQSILAIIDNLKTKNTESSASPILSSPVSFQSPIISSESSSASFNRPHFSSPPARSCQRRSHTSLSLLSKIQVDICSINITKTFKGDVYKASVQDVSCVCSPSDPDHNSSHRTWLGSYHQPTFSVYGLRLKIRESALSRLSNVFTSSFQVLLLGTLDASFTTSEWPSSLQHIPPGDPNQLLLMMDLSLAEFAVTDRLDVIHQLLSSQTISSPPRASLALPETLSPIPRIIANIEVGRLSARLICADAMGSQTPFSLVLESKGLNAHFISTFRVKPSITYNSGHAFSDQTGLHMILQWDFHMEPVFLNMNTTSLPRRASRRFSIHNPNSEGFDSLLSLEAIEARGELTAVGEFIDDGQTAFNLLCTKSLFLDLHCYTEGIILELWHPQSVAAVIAVIPLLLVKESTPTPSDKPFILPLGYAMSLSVARLVLFITGQDINPNAESDVTRGVAFSTGIAMRYCSMHPDQVQSVEHARARAQNRHKLYLPADHLAEALVSARASAASTESAAYGKLVLWKTSLRSAAADTYSMDDPYIFEKDDHAFTGKQFMFLHRTEVDVTSRGIRLQNSGILQCSAHAISATVDEVRVSFDLCHVTASLLALQVLRNIIPKFRPAKMSSGSRALSLSFRGMVKALQIRWNLPGQQPVTRINYLEATVSSGNIECCFNSFVFWVPMPAKPHRWREIEEGRWEELGRLHRCTVSYGGKPDDAILIEGDSIRFAVPSGYVLADLLLAITLTIKASRHIHRMVATGTYFSFPLPEAEGPKVLPNISVSIRAICLEAADDPFESQLGLLWRTGLDAAKERIQREDAFDAKVVAILAAEGADASPSHNTAFSSDYQFDAGHSISVREAQERLHMLHSLDWLLRHKQRRQKRAAKEDDFHRDFRGANPLKRPTSVPNLVNVTGSHRTPPLFRAVIYGFQLQLSQPSFPMEQLPDFLYVQGQGVPKDTFYTLLIPMHLDISLRSLQVTLRDYPLPLLHIPFHSEGKDRPVLRFISDLVIAEDMGSSQSVEWIPCTIGGAQGGFVPSGPLIIEIPKTIMPVKTYANPTIKVMTDGVTIFGWGASYSATTQDLVRILESLTSDTRDPSPSIGFWDKARPIFILAALRLIFHWTIEVSFVNEVRLYMKGTRDPYTLHDEGAGFGLCWKGNPKLLIGFPNDVNELIQVSSDTMSIIIPKFHCEWDVTQNKLDASEAHSAAPGCLKTCAKLGSGVRFGVGVILERSCSTEDCTSCCLGSSFDRHCRFFTFRPHHEVQLTTTKTDKHSQTLHDSYKGFRSDFIHLSVSLTSSLHSHTCTDLSSPSSFHLTPHAFAHFWSWWALFDGNLSLPVRQGSYYPSKTVSPKFARHLATVKYRIVVPRLFISHVYIDDTRDSWISGITSFVGTKANVGHFQADMHQRDQESIAPGDGQDSIKVVRHKPFYAAEVVMKDMDLRAMLATFSEPLKQAIPLSFEGDRDTNNSTKPLPRITPSDWIDTDDFVETDWSSKLEPDIQLLPLLLCSRLTYFKKNVTSGAMEGSKFGVEDTHTCLLGSEPSVPQIEVDLANHRIAQLRDLATLNPHATEGTSTSLHRMTALLQDYANHLRMTEIPHTGSRSSNIENYYMPSETVEADEWAEFENVYQFHAPKVFMNDSIRDVMLQYYNCSKARQGFEYHMATRAVKFIRDQAETVLSTGPPTDRQKLKGPVNTAQTAATVLKRILSRDRNGVSIEVDDDDDVPDGDGAVNPLVGWDEGVALQKRHFCLLLKPQIVLRSEGTSDSVSVLAAVQAKLQSFTIMDKSNLEDPVSGTIMTRSYMSLDGLQTFCPVDLESCGDGCVPLEVLIDYRCESDAFDRIVPQTNATCQYDRFNRLRLRNNVTSVTRSVPDNEHRRGKYAHLQNETDLIQVRIPRFSVSASDRHFQSISNIITNLILFSDAAHKTRLEKIEALLFAYDFTDFTSAANVVSDLQSRLRNALETRRDAENHALSAVSETRLEIIKLKAHIFLLTEELNLIFDAIKLAQDRADERSDQKSALLLLASSSEISWQMLDDHQELLAKLAVRDIDFSWLSKQDSSTMTNLVVGDLQAFDGSPHAPWAEIVSKFEDPSNHPMCKRGVFLDADWAVLAPVGGITIYEKFQLDFHPIRLQLDASLGQRIMEYVWPARRSRNRGTDTVSSYDTHHPKPRASLDSSKLNQPRSSLDCTSLTPPLRKLGSSRSFTDLRSTAADSMITSYPTTQSNQHSLTTDALDESRRHRHMMIRQVSSEHKTDFDEMKTRSSQKNFVLVKISSLELLLSIMKASSFECRDARIRTHALEIRNQTWSFEELVDQFIPSDLTWKGWVKIALHQPLVPVFPVARELFSKTKLTASKSVSQLDPRAPRKILKLKPKRTDTNSTAAPARPRTSSSCGTNPSRFTGMFLTDEPTDMDESTPAPPAPDINRPSSRARLLSVFSRSRKSLDNDPDSECQSVDHRDTDSPVSKEGP</sequence>
<dbReference type="InterPro" id="IPR045167">
    <property type="entry name" value="Hobbit"/>
</dbReference>
<evidence type="ECO:0000259" key="3">
    <source>
        <dbReference type="SMART" id="SM01214"/>
    </source>
</evidence>
<dbReference type="RefSeq" id="XP_041297472.1">
    <property type="nucleotide sequence ID" value="XM_041443899.1"/>
</dbReference>
<evidence type="ECO:0000313" key="6">
    <source>
        <dbReference type="EMBL" id="KAG2116093.1"/>
    </source>
</evidence>
<keyword evidence="2" id="KW-0472">Membrane</keyword>
<accession>A0A9P7FGY8</accession>
<feature type="region of interest" description="Disordered" evidence="1">
    <location>
        <begin position="386"/>
        <end position="405"/>
    </location>
</feature>
<evidence type="ECO:0000256" key="1">
    <source>
        <dbReference type="SAM" id="MobiDB-lite"/>
    </source>
</evidence>
<dbReference type="SMART" id="SM01214">
    <property type="entry name" value="Fmp27_GFWDK"/>
    <property type="match status" value="1"/>
</dbReference>
<proteinExistence type="predicted"/>
<feature type="transmembrane region" description="Helical" evidence="2">
    <location>
        <begin position="139"/>
        <end position="162"/>
    </location>
</feature>
<feature type="region of interest" description="Disordered" evidence="1">
    <location>
        <begin position="2691"/>
        <end position="2804"/>
    </location>
</feature>
<name>A0A9P7FGY8_9AGAM</name>
<gene>
    <name evidence="6" type="ORF">F5147DRAFT_834181</name>
</gene>
<reference evidence="6" key="1">
    <citation type="journal article" date="2020" name="New Phytol.">
        <title>Comparative genomics reveals dynamic genome evolution in host specialist ectomycorrhizal fungi.</title>
        <authorList>
            <person name="Lofgren L.A."/>
            <person name="Nguyen N.H."/>
            <person name="Vilgalys R."/>
            <person name="Ruytinx J."/>
            <person name="Liao H.L."/>
            <person name="Branco S."/>
            <person name="Kuo A."/>
            <person name="LaButti K."/>
            <person name="Lipzen A."/>
            <person name="Andreopoulos W."/>
            <person name="Pangilinan J."/>
            <person name="Riley R."/>
            <person name="Hundley H."/>
            <person name="Na H."/>
            <person name="Barry K."/>
            <person name="Grigoriev I.V."/>
            <person name="Stajich J.E."/>
            <person name="Kennedy P.G."/>
        </authorList>
    </citation>
    <scope>NUCLEOTIDE SEQUENCE</scope>
    <source>
        <strain evidence="6">FC423</strain>
    </source>
</reference>
<dbReference type="Proteomes" id="UP000823399">
    <property type="component" value="Unassembled WGS sequence"/>
</dbReference>
<keyword evidence="2" id="KW-1133">Transmembrane helix</keyword>
<feature type="region of interest" description="Disordered" evidence="1">
    <location>
        <begin position="2489"/>
        <end position="2534"/>
    </location>
</feature>
<dbReference type="InterPro" id="IPR019449">
    <property type="entry name" value="FMP27_WPPW_RBG"/>
</dbReference>